<feature type="region of interest" description="Disordered" evidence="1">
    <location>
        <begin position="380"/>
        <end position="423"/>
    </location>
</feature>
<accession>A0A2T2NSC0</accession>
<protein>
    <submittedName>
        <fullName evidence="2">Uncharacterized protein</fullName>
    </submittedName>
</protein>
<name>A0A2T2NSC0_CORCC</name>
<dbReference type="Proteomes" id="UP000240883">
    <property type="component" value="Unassembled WGS sequence"/>
</dbReference>
<organism evidence="2 3">
    <name type="scientific">Corynespora cassiicola Philippines</name>
    <dbReference type="NCBI Taxonomy" id="1448308"/>
    <lineage>
        <taxon>Eukaryota</taxon>
        <taxon>Fungi</taxon>
        <taxon>Dikarya</taxon>
        <taxon>Ascomycota</taxon>
        <taxon>Pezizomycotina</taxon>
        <taxon>Dothideomycetes</taxon>
        <taxon>Pleosporomycetidae</taxon>
        <taxon>Pleosporales</taxon>
        <taxon>Corynesporascaceae</taxon>
        <taxon>Corynespora</taxon>
    </lineage>
</organism>
<evidence type="ECO:0000313" key="3">
    <source>
        <dbReference type="Proteomes" id="UP000240883"/>
    </source>
</evidence>
<feature type="region of interest" description="Disordered" evidence="1">
    <location>
        <begin position="180"/>
        <end position="209"/>
    </location>
</feature>
<dbReference type="EMBL" id="KZ678134">
    <property type="protein sequence ID" value="PSN68327.1"/>
    <property type="molecule type" value="Genomic_DNA"/>
</dbReference>
<keyword evidence="3" id="KW-1185">Reference proteome</keyword>
<reference evidence="2 3" key="1">
    <citation type="journal article" date="2018" name="Front. Microbiol.">
        <title>Genome-Wide Analysis of Corynespora cassiicola Leaf Fall Disease Putative Effectors.</title>
        <authorList>
            <person name="Lopez D."/>
            <person name="Ribeiro S."/>
            <person name="Label P."/>
            <person name="Fumanal B."/>
            <person name="Venisse J.S."/>
            <person name="Kohler A."/>
            <person name="de Oliveira R.R."/>
            <person name="Labutti K."/>
            <person name="Lipzen A."/>
            <person name="Lail K."/>
            <person name="Bauer D."/>
            <person name="Ohm R.A."/>
            <person name="Barry K.W."/>
            <person name="Spatafora J."/>
            <person name="Grigoriev I.V."/>
            <person name="Martin F.M."/>
            <person name="Pujade-Renaud V."/>
        </authorList>
    </citation>
    <scope>NUCLEOTIDE SEQUENCE [LARGE SCALE GENOMIC DNA]</scope>
    <source>
        <strain evidence="2 3">Philippines</strain>
    </source>
</reference>
<dbReference type="AlphaFoldDB" id="A0A2T2NSC0"/>
<sequence length="423" mass="44981">MDGWDEWVNGEGPGRPVTQGGRANGSEAGTPMAQKAQRSEALIRPGAAPIRVNMARDGRSSPFFARGSWDSSLGWSMAARRRPFGGQQAQSSTEQHMAARRIAAQAAHHDGEQNSPQKNFSRNCGRVAFGCGESGGRRLANGFDYGRPRYCCSYCTLQAAPRRLPWRLPGGVPGSVAPALAAQAASHSDGSETGGSSRQKGNPADTWSLASPHLRSAAATLALRRMGSMAEERGRRSPGPDRYPCAARVLPVCCPPAACLLPVACPHSLPVPWPPVGPVIKLTPVLAVRLPACPPARLPAWLQPAAHAQLTSLPALHAATLHYAPINPRPLVPPSPRLAYLTGCCSLLLAAGEAHQAPRAVHCVELDAIIRRHDLTHQPVPVDRQHNSTLNRLPRLCPSPGPARPKPAVASGSTRRLPICRLT</sequence>
<feature type="compositionally biased region" description="Polar residues" evidence="1">
    <location>
        <begin position="113"/>
        <end position="122"/>
    </location>
</feature>
<evidence type="ECO:0000256" key="1">
    <source>
        <dbReference type="SAM" id="MobiDB-lite"/>
    </source>
</evidence>
<proteinExistence type="predicted"/>
<feature type="region of interest" description="Disordered" evidence="1">
    <location>
        <begin position="1"/>
        <end position="37"/>
    </location>
</feature>
<feature type="region of interest" description="Disordered" evidence="1">
    <location>
        <begin position="83"/>
        <end position="122"/>
    </location>
</feature>
<evidence type="ECO:0000313" key="2">
    <source>
        <dbReference type="EMBL" id="PSN68327.1"/>
    </source>
</evidence>
<gene>
    <name evidence="2" type="ORF">BS50DRAFT_587521</name>
</gene>